<keyword evidence="5" id="KW-1185">Reference proteome</keyword>
<dbReference type="EMBL" id="JAGGNH010000005">
    <property type="protein sequence ID" value="KAJ0973181.1"/>
    <property type="molecule type" value="Genomic_DNA"/>
</dbReference>
<reference evidence="4" key="2">
    <citation type="journal article" date="2022" name="Hortic Res">
        <title>The genome of Dioscorea zingiberensis sheds light on the biosynthesis, origin and evolution of the medicinally important diosgenin saponins.</title>
        <authorList>
            <person name="Li Y."/>
            <person name="Tan C."/>
            <person name="Li Z."/>
            <person name="Guo J."/>
            <person name="Li S."/>
            <person name="Chen X."/>
            <person name="Wang C."/>
            <person name="Dai X."/>
            <person name="Yang H."/>
            <person name="Song W."/>
            <person name="Hou L."/>
            <person name="Xu J."/>
            <person name="Tong Z."/>
            <person name="Xu A."/>
            <person name="Yuan X."/>
            <person name="Wang W."/>
            <person name="Yang Q."/>
            <person name="Chen L."/>
            <person name="Sun Z."/>
            <person name="Wang K."/>
            <person name="Pan B."/>
            <person name="Chen J."/>
            <person name="Bao Y."/>
            <person name="Liu F."/>
            <person name="Qi X."/>
            <person name="Gang D.R."/>
            <person name="Wen J."/>
            <person name="Li J."/>
        </authorList>
    </citation>
    <scope>NUCLEOTIDE SEQUENCE</scope>
    <source>
        <strain evidence="4">Dzin_1.0</strain>
    </source>
</reference>
<dbReference type="InterPro" id="IPR029021">
    <property type="entry name" value="Prot-tyrosine_phosphatase-like"/>
</dbReference>
<dbReference type="PANTHER" id="PTHR13561:SF20">
    <property type="entry name" value="DNA TOPOISOMERASE 2-BINDING PROTEIN 1"/>
    <property type="match status" value="1"/>
</dbReference>
<dbReference type="Gene3D" id="3.90.190.10">
    <property type="entry name" value="Protein tyrosine phosphatase superfamily"/>
    <property type="match status" value="1"/>
</dbReference>
<evidence type="ECO:0000313" key="5">
    <source>
        <dbReference type="Proteomes" id="UP001085076"/>
    </source>
</evidence>
<feature type="domain" description="BRCT" evidence="3">
    <location>
        <begin position="201"/>
        <end position="284"/>
    </location>
</feature>
<dbReference type="Proteomes" id="UP001085076">
    <property type="component" value="Miscellaneous, Linkage group lg05"/>
</dbReference>
<feature type="region of interest" description="Disordered" evidence="2">
    <location>
        <begin position="337"/>
        <end position="382"/>
    </location>
</feature>
<feature type="domain" description="BRCT" evidence="3">
    <location>
        <begin position="79"/>
        <end position="161"/>
    </location>
</feature>
<dbReference type="AlphaFoldDB" id="A0A9D5CH38"/>
<dbReference type="InterPro" id="IPR036420">
    <property type="entry name" value="BRCT_dom_sf"/>
</dbReference>
<evidence type="ECO:0000259" key="3">
    <source>
        <dbReference type="PROSITE" id="PS50172"/>
    </source>
</evidence>
<dbReference type="SUPFAM" id="SSF52113">
    <property type="entry name" value="BRCT domain"/>
    <property type="match status" value="2"/>
</dbReference>
<evidence type="ECO:0000256" key="2">
    <source>
        <dbReference type="SAM" id="MobiDB-lite"/>
    </source>
</evidence>
<dbReference type="Pfam" id="PF22741">
    <property type="entry name" value="PTP-NADK"/>
    <property type="match status" value="2"/>
</dbReference>
<accession>A0A9D5CH38</accession>
<proteinExistence type="predicted"/>
<organism evidence="4 5">
    <name type="scientific">Dioscorea zingiberensis</name>
    <dbReference type="NCBI Taxonomy" id="325984"/>
    <lineage>
        <taxon>Eukaryota</taxon>
        <taxon>Viridiplantae</taxon>
        <taxon>Streptophyta</taxon>
        <taxon>Embryophyta</taxon>
        <taxon>Tracheophyta</taxon>
        <taxon>Spermatophyta</taxon>
        <taxon>Magnoliopsida</taxon>
        <taxon>Liliopsida</taxon>
        <taxon>Dioscoreales</taxon>
        <taxon>Dioscoreaceae</taxon>
        <taxon>Dioscorea</taxon>
    </lineage>
</organism>
<dbReference type="PANTHER" id="PTHR13561">
    <property type="entry name" value="DNA REPLICATION REGULATOR DPB11-RELATED"/>
    <property type="match status" value="1"/>
</dbReference>
<evidence type="ECO:0000256" key="1">
    <source>
        <dbReference type="ARBA" id="ARBA00022737"/>
    </source>
</evidence>
<dbReference type="InterPro" id="IPR055214">
    <property type="entry name" value="PTP-NADK"/>
</dbReference>
<dbReference type="PROSITE" id="PS50172">
    <property type="entry name" value="BRCT"/>
    <property type="match status" value="2"/>
</dbReference>
<gene>
    <name evidence="4" type="ORF">J5N97_021140</name>
</gene>
<reference evidence="4" key="1">
    <citation type="submission" date="2021-03" db="EMBL/GenBank/DDBJ databases">
        <authorList>
            <person name="Li Z."/>
            <person name="Yang C."/>
        </authorList>
    </citation>
    <scope>NUCLEOTIDE SEQUENCE</scope>
    <source>
        <strain evidence="4">Dzin_1.0</strain>
        <tissue evidence="4">Leaf</tissue>
    </source>
</reference>
<keyword evidence="1" id="KW-0677">Repeat</keyword>
<dbReference type="SMART" id="SM00292">
    <property type="entry name" value="BRCT"/>
    <property type="match status" value="2"/>
</dbReference>
<dbReference type="Pfam" id="PF00533">
    <property type="entry name" value="BRCT"/>
    <property type="match status" value="1"/>
</dbReference>
<dbReference type="GO" id="GO:0007095">
    <property type="term" value="P:mitotic G2 DNA damage checkpoint signaling"/>
    <property type="evidence" value="ECO:0007669"/>
    <property type="project" value="TreeGrafter"/>
</dbReference>
<dbReference type="OrthoDB" id="251770at2759"/>
<sequence length="932" mass="104120">MLSLLSITFRIPSSSINCFGFTVILDLFSSMRSLDLQEKFEYLRSKGCKLIGPQCVLSCAKEHRCLPDRGYTCCLAMVGVKVLASGFEKDEKVKIEQLVTGMGGELHTKASLDIDFVVVKNVLAAKYKWALNVLKKPIVNMTWVYQCWTEHRIVPQEPFKVPPFSGLTVCVTRIPAGGLHTRCWKSCSFLTFSCKIPLPGFAQIHFCVSQYEEKDRILLRNLCHTLGAKFTEKLTKKVTHLICKFTSGPKYEAACKWGIHSVTAEWITECVKQETIVSLEPFWPKAATAQDREAGLCTVSQYPTQAAHMVIGNVSSQLLSDSQVPMECQNADTGVVPDNSIFTDPKNSKAFTKRPRLSESDSMNVTSHKNRMTGRSQGSSDAVPDVADAIEDLLAQSNKMQDMKSPGSSGCDRSTFSPQHPIIGQNHAGPHSNFEIARPWLSRRNFVNSSNKGNAQSAPQSTLQGQDLSQMLWAGPVPGDIAEIEAYCRIFRAAEQLHTVVMETLCNPETGECNVLYDTPSEDIPLLEQKVAAVLGCMIVLLNRGREDVLSGRSSFMNSFAETGILDDMLPPLALFRGEMKRCCESLHLALANYLTLDDDRSAIIWRRLHRLKNVCYDAGFSRGDDYPCPTLLANWGPVYFSISRIDKLLVDSEVAFWRGGQVTDEGLAWLLEKGFKTLVDLRDEAECDVYYQSLLRWSRLDQFASLVLDSSRRPIYLHSQEGVGRTSAMVSRWRQFTTCTTKHTHTFNSLNDKSSKNTMVDDGDLDLQNSIHQNLQGNKISEDKNHPEFPNPKFSDDILAIQDECQSSEAGNKLDFMHNTTSRSDVNGAYTGDVESSAGFSIVSDPLKAQFPTCDFFSRKEMTQFFKERKISPLTYLNSQRKMVEILPDSRKKQKYPVQGNEVLFGTTLSNLIQPGTSNGTSADGVLFLRT</sequence>
<dbReference type="CDD" id="cd00027">
    <property type="entry name" value="BRCT"/>
    <property type="match status" value="2"/>
</dbReference>
<protein>
    <recommendedName>
        <fullName evidence="3">BRCT domain-containing protein</fullName>
    </recommendedName>
</protein>
<dbReference type="SUPFAM" id="SSF52799">
    <property type="entry name" value="(Phosphotyrosine protein) phosphatases II"/>
    <property type="match status" value="1"/>
</dbReference>
<dbReference type="FunFam" id="3.40.50.10190:FF:000061">
    <property type="entry name" value="Transcription coactivator"/>
    <property type="match status" value="1"/>
</dbReference>
<feature type="compositionally biased region" description="Polar residues" evidence="2">
    <location>
        <begin position="360"/>
        <end position="380"/>
    </location>
</feature>
<evidence type="ECO:0000313" key="4">
    <source>
        <dbReference type="EMBL" id="KAJ0973181.1"/>
    </source>
</evidence>
<dbReference type="Pfam" id="PF12738">
    <property type="entry name" value="PTCB-BRCT"/>
    <property type="match status" value="1"/>
</dbReference>
<dbReference type="InterPro" id="IPR001357">
    <property type="entry name" value="BRCT_dom"/>
</dbReference>
<dbReference type="Gene3D" id="3.40.50.10190">
    <property type="entry name" value="BRCT domain"/>
    <property type="match status" value="3"/>
</dbReference>
<name>A0A9D5CH38_9LILI</name>
<comment type="caution">
    <text evidence="4">The sequence shown here is derived from an EMBL/GenBank/DDBJ whole genome shotgun (WGS) entry which is preliminary data.</text>
</comment>
<dbReference type="GO" id="GO:0006270">
    <property type="term" value="P:DNA replication initiation"/>
    <property type="evidence" value="ECO:0007669"/>
    <property type="project" value="TreeGrafter"/>
</dbReference>
<dbReference type="GO" id="GO:0033314">
    <property type="term" value="P:mitotic DNA replication checkpoint signaling"/>
    <property type="evidence" value="ECO:0007669"/>
    <property type="project" value="TreeGrafter"/>
</dbReference>